<proteinExistence type="inferred from homology"/>
<comment type="similarity">
    <text evidence="1">Belongs to the bacterial ribosomal protein bS6 family.</text>
</comment>
<keyword evidence="2 7" id="KW-0689">Ribosomal protein</keyword>
<dbReference type="GO" id="GO:0019843">
    <property type="term" value="F:rRNA binding"/>
    <property type="evidence" value="ECO:0007669"/>
    <property type="project" value="InterPro"/>
</dbReference>
<dbReference type="GO" id="GO:0003735">
    <property type="term" value="F:structural constituent of ribosome"/>
    <property type="evidence" value="ECO:0007669"/>
    <property type="project" value="InterPro"/>
</dbReference>
<evidence type="ECO:0000256" key="3">
    <source>
        <dbReference type="ARBA" id="ARBA00023274"/>
    </source>
</evidence>
<gene>
    <name evidence="7" type="ORF">SAMN02745181_0758</name>
</gene>
<dbReference type="GO" id="GO:1990904">
    <property type="term" value="C:ribonucleoprotein complex"/>
    <property type="evidence" value="ECO:0007669"/>
    <property type="project" value="UniProtKB-KW"/>
</dbReference>
<dbReference type="InterPro" id="IPR000529">
    <property type="entry name" value="Ribosomal_bS6"/>
</dbReference>
<dbReference type="NCBIfam" id="TIGR00166">
    <property type="entry name" value="S6"/>
    <property type="match status" value="1"/>
</dbReference>
<dbReference type="Pfam" id="PF01250">
    <property type="entry name" value="Ribosomal_S6"/>
    <property type="match status" value="1"/>
</dbReference>
<dbReference type="OrthoDB" id="195283at2"/>
<evidence type="ECO:0000256" key="4">
    <source>
        <dbReference type="ARBA" id="ARBA00035104"/>
    </source>
</evidence>
<protein>
    <recommendedName>
        <fullName evidence="5">Small ribosomal subunit protein bS6</fullName>
    </recommendedName>
    <alternativeName>
        <fullName evidence="6">30S ribosomal protein S6</fullName>
    </alternativeName>
</protein>
<keyword evidence="8" id="KW-1185">Reference proteome</keyword>
<dbReference type="InterPro" id="IPR020814">
    <property type="entry name" value="Ribosomal_S6_plastid/chlpt"/>
</dbReference>
<reference evidence="7 8" key="1">
    <citation type="submission" date="2016-11" db="EMBL/GenBank/DDBJ databases">
        <authorList>
            <person name="Jaros S."/>
            <person name="Januszkiewicz K."/>
            <person name="Wedrychowicz H."/>
        </authorList>
    </citation>
    <scope>NUCLEOTIDE SEQUENCE [LARGE SCALE GENOMIC DNA]</scope>
    <source>
        <strain evidence="7 8">DSM 18772</strain>
    </source>
</reference>
<name>A0A1M6DJ42_9BACT</name>
<dbReference type="GO" id="GO:0005840">
    <property type="term" value="C:ribosome"/>
    <property type="evidence" value="ECO:0007669"/>
    <property type="project" value="UniProtKB-KW"/>
</dbReference>
<evidence type="ECO:0000256" key="6">
    <source>
        <dbReference type="ARBA" id="ARBA00035520"/>
    </source>
</evidence>
<keyword evidence="3" id="KW-0687">Ribonucleoprotein</keyword>
<dbReference type="Proteomes" id="UP000184510">
    <property type="component" value="Unassembled WGS sequence"/>
</dbReference>
<sequence length="95" mass="10646">MSRKYEGLVVLDTKGKEGSVEEMVSEIGKRIEAEGATLDEVQQIGRKKFAYNARQIEGGHYVTYTFTAEAEAVDKIKASLDLADGIYMHQYRRVG</sequence>
<dbReference type="InterPro" id="IPR035980">
    <property type="entry name" value="Ribosomal_bS6_sf"/>
</dbReference>
<evidence type="ECO:0000256" key="5">
    <source>
        <dbReference type="ARBA" id="ARBA00035294"/>
    </source>
</evidence>
<dbReference type="SUPFAM" id="SSF54995">
    <property type="entry name" value="Ribosomal protein S6"/>
    <property type="match status" value="1"/>
</dbReference>
<evidence type="ECO:0000256" key="1">
    <source>
        <dbReference type="ARBA" id="ARBA00009512"/>
    </source>
</evidence>
<organism evidence="7 8">
    <name type="scientific">Rubritalea squalenifaciens DSM 18772</name>
    <dbReference type="NCBI Taxonomy" id="1123071"/>
    <lineage>
        <taxon>Bacteria</taxon>
        <taxon>Pseudomonadati</taxon>
        <taxon>Verrucomicrobiota</taxon>
        <taxon>Verrucomicrobiia</taxon>
        <taxon>Verrucomicrobiales</taxon>
        <taxon>Rubritaleaceae</taxon>
        <taxon>Rubritalea</taxon>
    </lineage>
</organism>
<dbReference type="STRING" id="1123071.SAMN02745181_0758"/>
<dbReference type="GO" id="GO:0006412">
    <property type="term" value="P:translation"/>
    <property type="evidence" value="ECO:0007669"/>
    <property type="project" value="InterPro"/>
</dbReference>
<dbReference type="CDD" id="cd00473">
    <property type="entry name" value="bS6"/>
    <property type="match status" value="1"/>
</dbReference>
<evidence type="ECO:0000313" key="8">
    <source>
        <dbReference type="Proteomes" id="UP000184510"/>
    </source>
</evidence>
<evidence type="ECO:0000256" key="2">
    <source>
        <dbReference type="ARBA" id="ARBA00022980"/>
    </source>
</evidence>
<evidence type="ECO:0000313" key="7">
    <source>
        <dbReference type="EMBL" id="SHI73276.1"/>
    </source>
</evidence>
<accession>A0A1M6DJ42</accession>
<dbReference type="InParanoid" id="A0A1M6DJ42"/>
<dbReference type="AlphaFoldDB" id="A0A1M6DJ42"/>
<comment type="function">
    <text evidence="4">Binds together with bS18 to 16S ribosomal RNA.</text>
</comment>
<dbReference type="EMBL" id="FQYR01000002">
    <property type="protein sequence ID" value="SHI73276.1"/>
    <property type="molecule type" value="Genomic_DNA"/>
</dbReference>
<dbReference type="Gene3D" id="3.30.70.60">
    <property type="match status" value="1"/>
</dbReference>
<dbReference type="RefSeq" id="WP_143158140.1">
    <property type="nucleotide sequence ID" value="NZ_FQYR01000002.1"/>
</dbReference>
<dbReference type="InterPro" id="IPR014717">
    <property type="entry name" value="Transl_elong_EF1B/ribsomal_bS6"/>
</dbReference>